<dbReference type="AlphaFoldDB" id="A0AAJ0A9Z3"/>
<dbReference type="RefSeq" id="XP_060422506.1">
    <property type="nucleotide sequence ID" value="XM_060576409.1"/>
</dbReference>
<protein>
    <submittedName>
        <fullName evidence="1">Uncharacterized protein</fullName>
    </submittedName>
</protein>
<accession>A0AAJ0A9Z3</accession>
<reference evidence="1" key="1">
    <citation type="submission" date="2021-06" db="EMBL/GenBank/DDBJ databases">
        <title>Comparative genomics, transcriptomics and evolutionary studies reveal genomic signatures of adaptation to plant cell wall in hemibiotrophic fungi.</title>
        <authorList>
            <consortium name="DOE Joint Genome Institute"/>
            <person name="Baroncelli R."/>
            <person name="Diaz J.F."/>
            <person name="Benocci T."/>
            <person name="Peng M."/>
            <person name="Battaglia E."/>
            <person name="Haridas S."/>
            <person name="Andreopoulos W."/>
            <person name="Labutti K."/>
            <person name="Pangilinan J."/>
            <person name="Floch G.L."/>
            <person name="Makela M.R."/>
            <person name="Henrissat B."/>
            <person name="Grigoriev I.V."/>
            <person name="Crouch J.A."/>
            <person name="De Vries R.P."/>
            <person name="Sukno S.A."/>
            <person name="Thon M.R."/>
        </authorList>
    </citation>
    <scope>NUCLEOTIDE SEQUENCE</scope>
    <source>
        <strain evidence="1">CBS 193.32</strain>
    </source>
</reference>
<dbReference type="EMBL" id="JAHMHR010000085">
    <property type="protein sequence ID" value="KAK1657742.1"/>
    <property type="molecule type" value="Genomic_DNA"/>
</dbReference>
<dbReference type="Proteomes" id="UP001224890">
    <property type="component" value="Unassembled WGS sequence"/>
</dbReference>
<proteinExistence type="predicted"/>
<dbReference type="GeneID" id="85460935"/>
<dbReference type="InterPro" id="IPR022198">
    <property type="entry name" value="DUF3723"/>
</dbReference>
<organism evidence="1 2">
    <name type="scientific">Colletotrichum godetiae</name>
    <dbReference type="NCBI Taxonomy" id="1209918"/>
    <lineage>
        <taxon>Eukaryota</taxon>
        <taxon>Fungi</taxon>
        <taxon>Dikarya</taxon>
        <taxon>Ascomycota</taxon>
        <taxon>Pezizomycotina</taxon>
        <taxon>Sordariomycetes</taxon>
        <taxon>Hypocreomycetidae</taxon>
        <taxon>Glomerellales</taxon>
        <taxon>Glomerellaceae</taxon>
        <taxon>Colletotrichum</taxon>
        <taxon>Colletotrichum acutatum species complex</taxon>
    </lineage>
</organism>
<keyword evidence="2" id="KW-1185">Reference proteome</keyword>
<sequence length="113" mass="13189">MWTVRLLSRPGTKLSAFIQNRAICQTLDRLSHQTRYSDGEVFRQVTQLWKTSSFEQAREWTARLGAQKRVNLDMIEDNHRVFSCLDGLSHFPGLLSDLPLGSTGRRRGRIWWK</sequence>
<evidence type="ECO:0000313" key="1">
    <source>
        <dbReference type="EMBL" id="KAK1657742.1"/>
    </source>
</evidence>
<gene>
    <name evidence="1" type="ORF">BDP55DRAFT_684568</name>
</gene>
<name>A0AAJ0A9Z3_9PEZI</name>
<dbReference type="Pfam" id="PF12520">
    <property type="entry name" value="DUF3723"/>
    <property type="match status" value="1"/>
</dbReference>
<comment type="caution">
    <text evidence="1">The sequence shown here is derived from an EMBL/GenBank/DDBJ whole genome shotgun (WGS) entry which is preliminary data.</text>
</comment>
<evidence type="ECO:0000313" key="2">
    <source>
        <dbReference type="Proteomes" id="UP001224890"/>
    </source>
</evidence>